<evidence type="ECO:0000256" key="1">
    <source>
        <dbReference type="SAM" id="MobiDB-lite"/>
    </source>
</evidence>
<reference evidence="2" key="1">
    <citation type="submission" date="2021-01" db="EMBL/GenBank/DDBJ databases">
        <authorList>
            <person name="Eckstrom K.M.E."/>
        </authorList>
    </citation>
    <scope>NUCLEOTIDE SEQUENCE</scope>
    <source>
        <strain evidence="2">UVCC 0001</strain>
    </source>
</reference>
<accession>A0AAD9MM58</accession>
<dbReference type="InterPro" id="IPR012340">
    <property type="entry name" value="NA-bd_OB-fold"/>
</dbReference>
<keyword evidence="3" id="KW-1185">Reference proteome</keyword>
<feature type="region of interest" description="Disordered" evidence="1">
    <location>
        <begin position="19"/>
        <end position="138"/>
    </location>
</feature>
<name>A0AAD9MM58_PROWI</name>
<dbReference type="AlphaFoldDB" id="A0AAD9MM58"/>
<dbReference type="Proteomes" id="UP001255856">
    <property type="component" value="Unassembled WGS sequence"/>
</dbReference>
<evidence type="ECO:0000313" key="2">
    <source>
        <dbReference type="EMBL" id="KAK2076411.1"/>
    </source>
</evidence>
<feature type="compositionally biased region" description="Low complexity" evidence="1">
    <location>
        <begin position="174"/>
        <end position="188"/>
    </location>
</feature>
<feature type="compositionally biased region" description="Acidic residues" evidence="1">
    <location>
        <begin position="80"/>
        <end position="90"/>
    </location>
</feature>
<organism evidence="2 3">
    <name type="scientific">Prototheca wickerhamii</name>
    <dbReference type="NCBI Taxonomy" id="3111"/>
    <lineage>
        <taxon>Eukaryota</taxon>
        <taxon>Viridiplantae</taxon>
        <taxon>Chlorophyta</taxon>
        <taxon>core chlorophytes</taxon>
        <taxon>Trebouxiophyceae</taxon>
        <taxon>Chlorellales</taxon>
        <taxon>Chlorellaceae</taxon>
        <taxon>Prototheca</taxon>
    </lineage>
</organism>
<feature type="compositionally biased region" description="Basic residues" evidence="1">
    <location>
        <begin position="37"/>
        <end position="49"/>
    </location>
</feature>
<gene>
    <name evidence="2" type="ORF">QBZ16_000936</name>
</gene>
<proteinExistence type="predicted"/>
<comment type="caution">
    <text evidence="2">The sequence shown here is derived from an EMBL/GenBank/DDBJ whole genome shotgun (WGS) entry which is preliminary data.</text>
</comment>
<dbReference type="EMBL" id="JASFZW010000010">
    <property type="protein sequence ID" value="KAK2076411.1"/>
    <property type="molecule type" value="Genomic_DNA"/>
</dbReference>
<evidence type="ECO:0000313" key="3">
    <source>
        <dbReference type="Proteomes" id="UP001255856"/>
    </source>
</evidence>
<sequence length="217" mass="23746">MGPKKKNRHLDDWEKDFEALDDNGDLKEPEVAVKPAGKSKKKAQKKGKKAAAFASDDDEDVPAPALAKSPEPSEKAHSENEEEEVSEEDVPAVKPKGGRKKAPAFSFALLGGDDDEEEEEEEEEGEEEEEEEPPRQPVAAKVVSIKAHPKADKLRIVKLAAGPLLGDLQVVTNAPQPGQAPGRGPGAPRQHHARLRRGHRRDQVARCGELRHDLLRV</sequence>
<feature type="compositionally biased region" description="Basic and acidic residues" evidence="1">
    <location>
        <begin position="19"/>
        <end position="31"/>
    </location>
</feature>
<feature type="compositionally biased region" description="Basic residues" evidence="1">
    <location>
        <begin position="189"/>
        <end position="200"/>
    </location>
</feature>
<dbReference type="Gene3D" id="2.40.50.140">
    <property type="entry name" value="Nucleic acid-binding proteins"/>
    <property type="match status" value="1"/>
</dbReference>
<feature type="compositionally biased region" description="Acidic residues" evidence="1">
    <location>
        <begin position="112"/>
        <end position="132"/>
    </location>
</feature>
<protein>
    <submittedName>
        <fullName evidence="2">Uncharacterized protein</fullName>
    </submittedName>
</protein>
<feature type="region of interest" description="Disordered" evidence="1">
    <location>
        <begin position="172"/>
        <end position="202"/>
    </location>
</feature>